<sequence>MFNFGGSSKIRFDGFYYSEPYEEHFGEVDFLRFYRDGSCIKHWTQSNDIDFIMQYIDVPAARHGQNTLSGWAGTFSVNQGDLFINLLGGSGGKEFYEGVILPNGDLKTNWQLTPSNPSYGPRRRYQLYFWFRPHRFWQR</sequence>
<organism evidence="1 2">
    <name type="scientific">Microcystis aeruginosa NIES-3787</name>
    <dbReference type="NCBI Taxonomy" id="2517782"/>
    <lineage>
        <taxon>Bacteria</taxon>
        <taxon>Bacillati</taxon>
        <taxon>Cyanobacteriota</taxon>
        <taxon>Cyanophyceae</taxon>
        <taxon>Oscillatoriophycideae</taxon>
        <taxon>Chroococcales</taxon>
        <taxon>Microcystaceae</taxon>
        <taxon>Microcystis</taxon>
    </lineage>
</organism>
<name>A0A6H9GDD1_MICAE</name>
<evidence type="ECO:0000313" key="2">
    <source>
        <dbReference type="Proteomes" id="UP000438874"/>
    </source>
</evidence>
<comment type="caution">
    <text evidence="1">The sequence shown here is derived from an EMBL/GenBank/DDBJ whole genome shotgun (WGS) entry which is preliminary data.</text>
</comment>
<evidence type="ECO:0000313" key="1">
    <source>
        <dbReference type="EMBL" id="GCL47989.1"/>
    </source>
</evidence>
<dbReference type="EMBL" id="BJCH01000072">
    <property type="protein sequence ID" value="GCL47989.1"/>
    <property type="molecule type" value="Genomic_DNA"/>
</dbReference>
<protein>
    <submittedName>
        <fullName evidence="1">Uncharacterized protein</fullName>
    </submittedName>
</protein>
<gene>
    <name evidence="1" type="ORF">NIES3787_37020</name>
</gene>
<dbReference type="Proteomes" id="UP000438874">
    <property type="component" value="Unassembled WGS sequence"/>
</dbReference>
<reference evidence="1 2" key="1">
    <citation type="submission" date="2019-02" db="EMBL/GenBank/DDBJ databases">
        <title>Draft genome sequence of Arthrospira platensis NIES-3787.</title>
        <authorList>
            <person name="Yamaguchi H."/>
            <person name="Suzuki S."/>
            <person name="Kawachi M."/>
        </authorList>
    </citation>
    <scope>NUCLEOTIDE SEQUENCE [LARGE SCALE GENOMIC DNA]</scope>
    <source>
        <strain evidence="1 2">NIES-3787</strain>
    </source>
</reference>
<dbReference type="RefSeq" id="WP_061432970.1">
    <property type="nucleotide sequence ID" value="NZ_BJCH01000072.1"/>
</dbReference>
<accession>A0A6H9GDD1</accession>
<proteinExistence type="predicted"/>
<dbReference type="AlphaFoldDB" id="A0A6H9GDD1"/>